<protein>
    <submittedName>
        <fullName evidence="1">Uncharacterized protein</fullName>
    </submittedName>
</protein>
<proteinExistence type="predicted"/>
<accession>A0A133KQD1</accession>
<dbReference type="AlphaFoldDB" id="A0A133KQD1"/>
<evidence type="ECO:0000313" key="2">
    <source>
        <dbReference type="Proteomes" id="UP000070092"/>
    </source>
</evidence>
<dbReference type="EMBL" id="LRPO01000024">
    <property type="protein sequence ID" value="KWZ81707.1"/>
    <property type="molecule type" value="Genomic_DNA"/>
</dbReference>
<evidence type="ECO:0000313" key="1">
    <source>
        <dbReference type="EMBL" id="KWZ81707.1"/>
    </source>
</evidence>
<organism evidence="1 2">
    <name type="scientific">Bifidobacterium bifidum</name>
    <dbReference type="NCBI Taxonomy" id="1681"/>
    <lineage>
        <taxon>Bacteria</taxon>
        <taxon>Bacillati</taxon>
        <taxon>Actinomycetota</taxon>
        <taxon>Actinomycetes</taxon>
        <taxon>Bifidobacteriales</taxon>
        <taxon>Bifidobacteriaceae</taxon>
        <taxon>Bifidobacterium</taxon>
    </lineage>
</organism>
<name>A0A133KQD1_BIFBI</name>
<dbReference type="Proteomes" id="UP000070092">
    <property type="component" value="Unassembled WGS sequence"/>
</dbReference>
<sequence>MLILCGLLSLKETVILFGLATQIVALLVLLALSRSITSMEVLLWMVVIEVVWSVYFVVTERWHDKLARKAMLTV</sequence>
<comment type="caution">
    <text evidence="1">The sequence shown here is derived from an EMBL/GenBank/DDBJ whole genome shotgun (WGS) entry which is preliminary data.</text>
</comment>
<reference evidence="1 2" key="1">
    <citation type="submission" date="2016-01" db="EMBL/GenBank/DDBJ databases">
        <authorList>
            <person name="Oliw E.H."/>
        </authorList>
    </citation>
    <scope>NUCLEOTIDE SEQUENCE [LARGE SCALE GENOMIC DNA]</scope>
    <source>
        <strain evidence="1 2">MJR8628B</strain>
    </source>
</reference>
<gene>
    <name evidence="1" type="ORF">HMPREF3196_00834</name>
</gene>